<dbReference type="InterPro" id="IPR000436">
    <property type="entry name" value="Sushi_SCR_CCP_dom"/>
</dbReference>
<dbReference type="EMBL" id="JAIWYP010000002">
    <property type="protein sequence ID" value="KAH3861240.1"/>
    <property type="molecule type" value="Genomic_DNA"/>
</dbReference>
<name>A0A9D4RCG1_DREPO</name>
<proteinExistence type="predicted"/>
<dbReference type="CDD" id="cd00033">
    <property type="entry name" value="CCP"/>
    <property type="match status" value="1"/>
</dbReference>
<reference evidence="4" key="2">
    <citation type="submission" date="2020-11" db="EMBL/GenBank/DDBJ databases">
        <authorList>
            <person name="McCartney M.A."/>
            <person name="Auch B."/>
            <person name="Kono T."/>
            <person name="Mallez S."/>
            <person name="Becker A."/>
            <person name="Gohl D.M."/>
            <person name="Silverstein K.A.T."/>
            <person name="Koren S."/>
            <person name="Bechman K.B."/>
            <person name="Herman A."/>
            <person name="Abrahante J.E."/>
            <person name="Garbe J."/>
        </authorList>
    </citation>
    <scope>NUCLEOTIDE SEQUENCE</scope>
    <source>
        <strain evidence="4">Duluth1</strain>
        <tissue evidence="4">Whole animal</tissue>
    </source>
</reference>
<gene>
    <name evidence="4" type="ORF">DPMN_024167</name>
</gene>
<organism evidence="4 5">
    <name type="scientific">Dreissena polymorpha</name>
    <name type="common">Zebra mussel</name>
    <name type="synonym">Mytilus polymorpha</name>
    <dbReference type="NCBI Taxonomy" id="45954"/>
    <lineage>
        <taxon>Eukaryota</taxon>
        <taxon>Metazoa</taxon>
        <taxon>Spiralia</taxon>
        <taxon>Lophotrochozoa</taxon>
        <taxon>Mollusca</taxon>
        <taxon>Bivalvia</taxon>
        <taxon>Autobranchia</taxon>
        <taxon>Heteroconchia</taxon>
        <taxon>Euheterodonta</taxon>
        <taxon>Imparidentia</taxon>
        <taxon>Neoheterodontei</taxon>
        <taxon>Myida</taxon>
        <taxon>Dreissenoidea</taxon>
        <taxon>Dreissenidae</taxon>
        <taxon>Dreissena</taxon>
    </lineage>
</organism>
<accession>A0A9D4RCG1</accession>
<keyword evidence="2" id="KW-0768">Sushi</keyword>
<evidence type="ECO:0000313" key="4">
    <source>
        <dbReference type="EMBL" id="KAH3861240.1"/>
    </source>
</evidence>
<dbReference type="InterPro" id="IPR035976">
    <property type="entry name" value="Sushi/SCR/CCP_sf"/>
</dbReference>
<dbReference type="Pfam" id="PF00084">
    <property type="entry name" value="Sushi"/>
    <property type="match status" value="1"/>
</dbReference>
<dbReference type="Gene3D" id="2.10.70.10">
    <property type="entry name" value="Complement Module, domain 1"/>
    <property type="match status" value="1"/>
</dbReference>
<dbReference type="Proteomes" id="UP000828390">
    <property type="component" value="Unassembled WGS sequence"/>
</dbReference>
<evidence type="ECO:0000259" key="3">
    <source>
        <dbReference type="PROSITE" id="PS50923"/>
    </source>
</evidence>
<evidence type="ECO:0000256" key="2">
    <source>
        <dbReference type="PROSITE-ProRule" id="PRU00302"/>
    </source>
</evidence>
<keyword evidence="5" id="KW-1185">Reference proteome</keyword>
<comment type="caution">
    <text evidence="4">The sequence shown here is derived from an EMBL/GenBank/DDBJ whole genome shotgun (WGS) entry which is preliminary data.</text>
</comment>
<protein>
    <recommendedName>
        <fullName evidence="3">Sushi domain-containing protein</fullName>
    </recommendedName>
</protein>
<dbReference type="SUPFAM" id="SSF57535">
    <property type="entry name" value="Complement control module/SCR domain"/>
    <property type="match status" value="1"/>
</dbReference>
<sequence>MTSAAAGVYVFDDVTHYECLVGYTNVSGVATRRCIKIDTWSGNTLVCTSRFCLRYSSV</sequence>
<dbReference type="PROSITE" id="PS50923">
    <property type="entry name" value="SUSHI"/>
    <property type="match status" value="1"/>
</dbReference>
<keyword evidence="1" id="KW-1015">Disulfide bond</keyword>
<evidence type="ECO:0000313" key="5">
    <source>
        <dbReference type="Proteomes" id="UP000828390"/>
    </source>
</evidence>
<evidence type="ECO:0000256" key="1">
    <source>
        <dbReference type="ARBA" id="ARBA00023157"/>
    </source>
</evidence>
<dbReference type="AlphaFoldDB" id="A0A9D4RCG1"/>
<feature type="domain" description="Sushi" evidence="3">
    <location>
        <begin position="1"/>
        <end position="49"/>
    </location>
</feature>
<reference evidence="4" key="1">
    <citation type="journal article" date="2019" name="bioRxiv">
        <title>The Genome of the Zebra Mussel, Dreissena polymorpha: A Resource for Invasive Species Research.</title>
        <authorList>
            <person name="McCartney M.A."/>
            <person name="Auch B."/>
            <person name="Kono T."/>
            <person name="Mallez S."/>
            <person name="Zhang Y."/>
            <person name="Obille A."/>
            <person name="Becker A."/>
            <person name="Abrahante J.E."/>
            <person name="Garbe J."/>
            <person name="Badalamenti J.P."/>
            <person name="Herman A."/>
            <person name="Mangelson H."/>
            <person name="Liachko I."/>
            <person name="Sullivan S."/>
            <person name="Sone E.D."/>
            <person name="Koren S."/>
            <person name="Silverstein K.A.T."/>
            <person name="Beckman K.B."/>
            <person name="Gohl D.M."/>
        </authorList>
    </citation>
    <scope>NUCLEOTIDE SEQUENCE</scope>
    <source>
        <strain evidence="4">Duluth1</strain>
        <tissue evidence="4">Whole animal</tissue>
    </source>
</reference>
<comment type="caution">
    <text evidence="2">Lacks conserved residue(s) required for the propagation of feature annotation.</text>
</comment>